<dbReference type="EMBL" id="JACAZH010000002">
    <property type="protein sequence ID" value="KAF7374711.1"/>
    <property type="molecule type" value="Genomic_DNA"/>
</dbReference>
<dbReference type="Proteomes" id="UP000623467">
    <property type="component" value="Unassembled WGS sequence"/>
</dbReference>
<dbReference type="AlphaFoldDB" id="A0A8H7DKL6"/>
<feature type="domain" description="BRCT" evidence="1">
    <location>
        <begin position="4"/>
        <end position="96"/>
    </location>
</feature>
<reference evidence="2" key="1">
    <citation type="submission" date="2020-05" db="EMBL/GenBank/DDBJ databases">
        <title>Mycena genomes resolve the evolution of fungal bioluminescence.</title>
        <authorList>
            <person name="Tsai I.J."/>
        </authorList>
    </citation>
    <scope>NUCLEOTIDE SEQUENCE</scope>
    <source>
        <strain evidence="2">160909Yilan</strain>
    </source>
</reference>
<dbReference type="OrthoDB" id="3000189at2759"/>
<protein>
    <recommendedName>
        <fullName evidence="1">BRCT domain-containing protein</fullName>
    </recommendedName>
</protein>
<dbReference type="InterPro" id="IPR001357">
    <property type="entry name" value="BRCT_dom"/>
</dbReference>
<comment type="caution">
    <text evidence="2">The sequence shown here is derived from an EMBL/GenBank/DDBJ whole genome shotgun (WGS) entry which is preliminary data.</text>
</comment>
<dbReference type="SUPFAM" id="SSF52047">
    <property type="entry name" value="RNI-like"/>
    <property type="match status" value="1"/>
</dbReference>
<keyword evidence="3" id="KW-1185">Reference proteome</keyword>
<gene>
    <name evidence="2" type="ORF">MSAN_00356300</name>
</gene>
<dbReference type="InterPro" id="IPR001810">
    <property type="entry name" value="F-box_dom"/>
</dbReference>
<dbReference type="InterPro" id="IPR036420">
    <property type="entry name" value="BRCT_dom_sf"/>
</dbReference>
<dbReference type="Gene3D" id="1.20.1280.50">
    <property type="match status" value="1"/>
</dbReference>
<evidence type="ECO:0000259" key="1">
    <source>
        <dbReference type="PROSITE" id="PS50172"/>
    </source>
</evidence>
<name>A0A8H7DKL6_9AGAR</name>
<dbReference type="InterPro" id="IPR053036">
    <property type="entry name" value="CellCycle_DNARepair_Reg"/>
</dbReference>
<organism evidence="2 3">
    <name type="scientific">Mycena sanguinolenta</name>
    <dbReference type="NCBI Taxonomy" id="230812"/>
    <lineage>
        <taxon>Eukaryota</taxon>
        <taxon>Fungi</taxon>
        <taxon>Dikarya</taxon>
        <taxon>Basidiomycota</taxon>
        <taxon>Agaricomycotina</taxon>
        <taxon>Agaricomycetes</taxon>
        <taxon>Agaricomycetidae</taxon>
        <taxon>Agaricales</taxon>
        <taxon>Marasmiineae</taxon>
        <taxon>Mycenaceae</taxon>
        <taxon>Mycena</taxon>
    </lineage>
</organism>
<dbReference type="Gene3D" id="3.40.50.10190">
    <property type="entry name" value="BRCT domain"/>
    <property type="match status" value="1"/>
</dbReference>
<dbReference type="InterPro" id="IPR032675">
    <property type="entry name" value="LRR_dom_sf"/>
</dbReference>
<evidence type="ECO:0000313" key="2">
    <source>
        <dbReference type="EMBL" id="KAF7374711.1"/>
    </source>
</evidence>
<dbReference type="SUPFAM" id="SSF81383">
    <property type="entry name" value="F-box domain"/>
    <property type="match status" value="1"/>
</dbReference>
<sequence length="624" mass="70703">MAAGTQSIFHGVVYHIDSRCDDYNLIRLLLKHNGGKEKSPHFTHPTRIIVDPQHFASFEPSKFSAYDIPRPIAVTPEWVYSSVKCGVKRPSQHYSADPALFFSSTVVSASGLSDTHNDFLRGNVMKYGGQWFPTLTDEVTHLIVDPTSDYDPGLFRPVLLSLDWVLESLAAEVLLPTAPYEFNPEPGRGIVSAARRFCEALSFPHELADNKPNNKPLIRSGGPLPLLPFEILSKIFVAYHEEFFDASLLVKMRVSQVCSYWRTVAHSTRELWTNLHLNFHCKKHYHCLRNVVEQWLARSHPRALSLTIRSCYPGAQNPIIQILLAHASRIHNLSLELPAAHFVPLFHAPTGSFPLLRNLTISIISIEDSIYDPESGFPRCEYFEEHFPDNCPDEEALWETMASPMTSLQDASRLQSIKIDGAAIHSLKLRVFPLAWGTLTDLDFASLTLTVRDTMRLLPQCIRLERLKLATEGSPNLILPLRPRARLPQLTEVHWSRFDDDGVYISDQLILPRLTILYLSEGSWEGVLRLYANSSFALRELSLDMHITFSLLSAFLREMPSLVSLILSWSLRTTDEFLAFLTYDEQHNAILPNLEKLDISHSESASAVLHMVESRWREDTACAV</sequence>
<feature type="domain" description="BRCT" evidence="1">
    <location>
        <begin position="96"/>
        <end position="182"/>
    </location>
</feature>
<dbReference type="Pfam" id="PF12937">
    <property type="entry name" value="F-box-like"/>
    <property type="match status" value="1"/>
</dbReference>
<dbReference type="PANTHER" id="PTHR47667">
    <property type="entry name" value="REGULATOR OF TY1 TRANSPOSITION PROTEIN 107"/>
    <property type="match status" value="1"/>
</dbReference>
<accession>A0A8H7DKL6</accession>
<dbReference type="SUPFAM" id="SSF52113">
    <property type="entry name" value="BRCT domain"/>
    <property type="match status" value="2"/>
</dbReference>
<dbReference type="Gene3D" id="3.80.10.10">
    <property type="entry name" value="Ribonuclease Inhibitor"/>
    <property type="match status" value="1"/>
</dbReference>
<dbReference type="PROSITE" id="PS50172">
    <property type="entry name" value="BRCT"/>
    <property type="match status" value="2"/>
</dbReference>
<proteinExistence type="predicted"/>
<dbReference type="InterPro" id="IPR036047">
    <property type="entry name" value="F-box-like_dom_sf"/>
</dbReference>
<dbReference type="PANTHER" id="PTHR47667:SF1">
    <property type="entry name" value="REGULATOR OF TY1 TRANSPOSITION PROTEIN 107"/>
    <property type="match status" value="1"/>
</dbReference>
<evidence type="ECO:0000313" key="3">
    <source>
        <dbReference type="Proteomes" id="UP000623467"/>
    </source>
</evidence>